<dbReference type="InterPro" id="IPR036388">
    <property type="entry name" value="WH-like_DNA-bd_sf"/>
</dbReference>
<keyword evidence="8" id="KW-1185">Reference proteome</keyword>
<evidence type="ECO:0000313" key="8">
    <source>
        <dbReference type="Proteomes" id="UP001431776"/>
    </source>
</evidence>
<keyword evidence="3 6" id="KW-0812">Transmembrane</keyword>
<feature type="transmembrane region" description="Helical" evidence="6">
    <location>
        <begin position="128"/>
        <end position="147"/>
    </location>
</feature>
<keyword evidence="2" id="KW-1003">Cell membrane</keyword>
<dbReference type="RefSeq" id="WP_349246175.1">
    <property type="nucleotide sequence ID" value="NZ_JASCXX010000024.1"/>
</dbReference>
<organism evidence="7 8">
    <name type="scientific">Anaerobaca lacustris</name>
    <dbReference type="NCBI Taxonomy" id="3044600"/>
    <lineage>
        <taxon>Bacteria</taxon>
        <taxon>Pseudomonadati</taxon>
        <taxon>Planctomycetota</taxon>
        <taxon>Phycisphaerae</taxon>
        <taxon>Sedimentisphaerales</taxon>
        <taxon>Anaerobacaceae</taxon>
        <taxon>Anaerobaca</taxon>
    </lineage>
</organism>
<dbReference type="PANTHER" id="PTHR30213:SF0">
    <property type="entry name" value="UPF0761 MEMBRANE PROTEIN YIHY"/>
    <property type="match status" value="1"/>
</dbReference>
<comment type="caution">
    <text evidence="7">The sequence shown here is derived from an EMBL/GenBank/DDBJ whole genome shotgun (WGS) entry which is preliminary data.</text>
</comment>
<feature type="transmembrane region" description="Helical" evidence="6">
    <location>
        <begin position="271"/>
        <end position="293"/>
    </location>
</feature>
<dbReference type="Pfam" id="PF03631">
    <property type="entry name" value="Virul_fac_BrkB"/>
    <property type="match status" value="1"/>
</dbReference>
<evidence type="ECO:0000256" key="5">
    <source>
        <dbReference type="ARBA" id="ARBA00023136"/>
    </source>
</evidence>
<sequence>MKLLRDLSTTPTAQLGRASRFLVFQIKLWSHCIRLLKRNRAAQQAAALSYYTIFGLVPLAIVVLLIFQSFPAYQDIGDRLKLFAYEQLHLTKIEYSQDEEDPDQKVMLTDYLDGIIGRFFGGIDSKSLSLLSAVLVIWAALALLSTIERAFNHIWHVSRGRSFLHRMINYWALLTLGPLLVGVGIYVTTQYAAIRDIETTVLAYRVVPLILSYLLSLLAFFLLYFVLPSTKVNPAAALWGAAVAALVWSFAKHGFSTYVTQFIPYSKIYGVLGLIPLSVFWIHITWLIALFGLQLTYTTQHLKTLDAAEIESSKGGKQEYFITNDLTVINIAREIARTFARDEGPLSCEALCNRLRLPLELGDDILDYLVKAKLLVKTSEPEVGFVPARDPEHITLSEITEALAAAALAQPDLNEPEMLGRLVQAQRRFLARHSLREILQAEPLDEGIPGDGPERPAS</sequence>
<evidence type="ECO:0000256" key="4">
    <source>
        <dbReference type="ARBA" id="ARBA00022989"/>
    </source>
</evidence>
<keyword evidence="5 6" id="KW-0472">Membrane</keyword>
<feature type="transmembrane region" description="Helical" evidence="6">
    <location>
        <begin position="207"/>
        <end position="227"/>
    </location>
</feature>
<feature type="transmembrane region" description="Helical" evidence="6">
    <location>
        <begin position="168"/>
        <end position="187"/>
    </location>
</feature>
<comment type="subcellular location">
    <subcellularLocation>
        <location evidence="1">Cell membrane</location>
        <topology evidence="1">Multi-pass membrane protein</topology>
    </subcellularLocation>
</comment>
<keyword evidence="4 6" id="KW-1133">Transmembrane helix</keyword>
<dbReference type="InterPro" id="IPR017039">
    <property type="entry name" value="Virul_fac_BrkB"/>
</dbReference>
<dbReference type="NCBIfam" id="TIGR00765">
    <property type="entry name" value="yihY_not_rbn"/>
    <property type="match status" value="1"/>
</dbReference>
<evidence type="ECO:0000256" key="2">
    <source>
        <dbReference type="ARBA" id="ARBA00022475"/>
    </source>
</evidence>
<evidence type="ECO:0000313" key="7">
    <source>
        <dbReference type="EMBL" id="MDI6450765.1"/>
    </source>
</evidence>
<feature type="transmembrane region" description="Helical" evidence="6">
    <location>
        <begin position="234"/>
        <end position="251"/>
    </location>
</feature>
<dbReference type="EMBL" id="JASCXX010000024">
    <property type="protein sequence ID" value="MDI6450765.1"/>
    <property type="molecule type" value="Genomic_DNA"/>
</dbReference>
<gene>
    <name evidence="7" type="ORF">QJ522_17025</name>
</gene>
<reference evidence="7" key="1">
    <citation type="submission" date="2023-05" db="EMBL/GenBank/DDBJ databases">
        <title>Anaerotaeda fermentans gen. nov., sp. nov., a novel anaerobic planctomycete of the new family within the order Sedimentisphaerales isolated from Taman Peninsula, Russia.</title>
        <authorList>
            <person name="Khomyakova M.A."/>
            <person name="Merkel A.Y."/>
            <person name="Slobodkin A.I."/>
        </authorList>
    </citation>
    <scope>NUCLEOTIDE SEQUENCE</scope>
    <source>
        <strain evidence="7">M17dextr</strain>
    </source>
</reference>
<name>A0AAW6TYP4_9BACT</name>
<evidence type="ECO:0000256" key="6">
    <source>
        <dbReference type="SAM" id="Phobius"/>
    </source>
</evidence>
<proteinExistence type="predicted"/>
<dbReference type="GO" id="GO:0005886">
    <property type="term" value="C:plasma membrane"/>
    <property type="evidence" value="ECO:0007669"/>
    <property type="project" value="UniProtKB-SubCell"/>
</dbReference>
<dbReference type="Proteomes" id="UP001431776">
    <property type="component" value="Unassembled WGS sequence"/>
</dbReference>
<dbReference type="Gene3D" id="1.10.10.10">
    <property type="entry name" value="Winged helix-like DNA-binding domain superfamily/Winged helix DNA-binding domain"/>
    <property type="match status" value="1"/>
</dbReference>
<evidence type="ECO:0000256" key="1">
    <source>
        <dbReference type="ARBA" id="ARBA00004651"/>
    </source>
</evidence>
<dbReference type="AlphaFoldDB" id="A0AAW6TYP4"/>
<feature type="transmembrane region" description="Helical" evidence="6">
    <location>
        <begin position="48"/>
        <end position="70"/>
    </location>
</feature>
<accession>A0AAW6TYP4</accession>
<evidence type="ECO:0000256" key="3">
    <source>
        <dbReference type="ARBA" id="ARBA00022692"/>
    </source>
</evidence>
<dbReference type="PANTHER" id="PTHR30213">
    <property type="entry name" value="INNER MEMBRANE PROTEIN YHJD"/>
    <property type="match status" value="1"/>
</dbReference>
<protein>
    <submittedName>
        <fullName evidence="7">YhjD/YihY/BrkB family envelope integrity protein</fullName>
    </submittedName>
</protein>